<evidence type="ECO:0000256" key="4">
    <source>
        <dbReference type="PROSITE-ProRule" id="PRU00335"/>
    </source>
</evidence>
<evidence type="ECO:0000256" key="3">
    <source>
        <dbReference type="ARBA" id="ARBA00023163"/>
    </source>
</evidence>
<protein>
    <submittedName>
        <fullName evidence="6">TetR family transcriptional regulator</fullName>
    </submittedName>
</protein>
<evidence type="ECO:0000256" key="2">
    <source>
        <dbReference type="ARBA" id="ARBA00023125"/>
    </source>
</evidence>
<keyword evidence="3" id="KW-0804">Transcription</keyword>
<keyword evidence="2 4" id="KW-0238">DNA-binding</keyword>
<sequence>MASTKRSTKRTDAVTNRARILKAALAIFAEHGLELEMSEVAAQAGLGVGTLYGHFANREDLLRAILQSAIEDALTQLRSAQQAHPDNPRAALEAFLSAGVRLQDQYKPLSGVLRDTRLMKLMDPSYVSQIRMQFLEMPRELFRLGAQKGVFRQDLDPNMVAVIIMGAFISAMDLLETYRSLDELVERLTHSLMAMLMTEPARPEA</sequence>
<evidence type="ECO:0000256" key="1">
    <source>
        <dbReference type="ARBA" id="ARBA00023015"/>
    </source>
</evidence>
<dbReference type="InterPro" id="IPR050109">
    <property type="entry name" value="HTH-type_TetR-like_transc_reg"/>
</dbReference>
<evidence type="ECO:0000313" key="6">
    <source>
        <dbReference type="EMBL" id="BBH87381.1"/>
    </source>
</evidence>
<dbReference type="SUPFAM" id="SSF46689">
    <property type="entry name" value="Homeodomain-like"/>
    <property type="match status" value="1"/>
</dbReference>
<dbReference type="Gene3D" id="1.10.357.10">
    <property type="entry name" value="Tetracycline Repressor, domain 2"/>
    <property type="match status" value="1"/>
</dbReference>
<dbReference type="InterPro" id="IPR001647">
    <property type="entry name" value="HTH_TetR"/>
</dbReference>
<dbReference type="PRINTS" id="PR00455">
    <property type="entry name" value="HTHTETR"/>
</dbReference>
<dbReference type="SUPFAM" id="SSF48498">
    <property type="entry name" value="Tetracyclin repressor-like, C-terminal domain"/>
    <property type="match status" value="1"/>
</dbReference>
<dbReference type="InterPro" id="IPR009057">
    <property type="entry name" value="Homeodomain-like_sf"/>
</dbReference>
<dbReference type="PANTHER" id="PTHR30055:SF234">
    <property type="entry name" value="HTH-TYPE TRANSCRIPTIONAL REGULATOR BETI"/>
    <property type="match status" value="1"/>
</dbReference>
<organism evidence="6">
    <name type="scientific">Thermosporothrix sp. COM3</name>
    <dbReference type="NCBI Taxonomy" id="2490863"/>
    <lineage>
        <taxon>Bacteria</taxon>
        <taxon>Bacillati</taxon>
        <taxon>Chloroflexota</taxon>
        <taxon>Ktedonobacteria</taxon>
        <taxon>Ktedonobacterales</taxon>
        <taxon>Thermosporotrichaceae</taxon>
        <taxon>Thermosporothrix</taxon>
    </lineage>
</organism>
<dbReference type="AlphaFoldDB" id="A0A455SJ91"/>
<dbReference type="Pfam" id="PF00440">
    <property type="entry name" value="TetR_N"/>
    <property type="match status" value="1"/>
</dbReference>
<dbReference type="EMBL" id="AP019376">
    <property type="protein sequence ID" value="BBH87381.1"/>
    <property type="molecule type" value="Genomic_DNA"/>
</dbReference>
<feature type="domain" description="HTH tetR-type" evidence="5">
    <location>
        <begin position="14"/>
        <end position="73"/>
    </location>
</feature>
<dbReference type="PROSITE" id="PS50977">
    <property type="entry name" value="HTH_TETR_2"/>
    <property type="match status" value="1"/>
</dbReference>
<dbReference type="PANTHER" id="PTHR30055">
    <property type="entry name" value="HTH-TYPE TRANSCRIPTIONAL REGULATOR RUTR"/>
    <property type="match status" value="1"/>
</dbReference>
<dbReference type="GO" id="GO:0003700">
    <property type="term" value="F:DNA-binding transcription factor activity"/>
    <property type="evidence" value="ECO:0007669"/>
    <property type="project" value="TreeGrafter"/>
</dbReference>
<proteinExistence type="predicted"/>
<gene>
    <name evidence="6" type="ORF">KTC_21320</name>
</gene>
<dbReference type="GO" id="GO:0000976">
    <property type="term" value="F:transcription cis-regulatory region binding"/>
    <property type="evidence" value="ECO:0007669"/>
    <property type="project" value="TreeGrafter"/>
</dbReference>
<keyword evidence="1" id="KW-0805">Transcription regulation</keyword>
<name>A0A455SJ91_9CHLR</name>
<dbReference type="InterPro" id="IPR036271">
    <property type="entry name" value="Tet_transcr_reg_TetR-rel_C_sf"/>
</dbReference>
<feature type="DNA-binding region" description="H-T-H motif" evidence="4">
    <location>
        <begin position="36"/>
        <end position="55"/>
    </location>
</feature>
<accession>A0A455SJ91</accession>
<reference evidence="6" key="1">
    <citation type="submission" date="2018-12" db="EMBL/GenBank/DDBJ databases">
        <title>Novel natural products biosynthetic potential of the class Ktedonobacteria.</title>
        <authorList>
            <person name="Zheng Y."/>
            <person name="Saitou A."/>
            <person name="Wang C.M."/>
            <person name="Toyoda A."/>
            <person name="Minakuchi Y."/>
            <person name="Sekiguchi Y."/>
            <person name="Ueda K."/>
            <person name="Takano H."/>
            <person name="Sakai Y."/>
            <person name="Yokota A."/>
            <person name="Yabe S."/>
        </authorList>
    </citation>
    <scope>NUCLEOTIDE SEQUENCE</scope>
    <source>
        <strain evidence="6">COM3</strain>
    </source>
</reference>
<evidence type="ECO:0000259" key="5">
    <source>
        <dbReference type="PROSITE" id="PS50977"/>
    </source>
</evidence>